<gene>
    <name evidence="2" type="ORF">roselon_01329</name>
</gene>
<proteinExistence type="predicted"/>
<dbReference type="HOGENOM" id="CLU_390175_0_0_5"/>
<dbReference type="eggNOG" id="COG3118">
    <property type="taxonomic scope" value="Bacteria"/>
</dbReference>
<name>W8S0N6_9RHOB</name>
<feature type="compositionally biased region" description="Pro residues" evidence="1">
    <location>
        <begin position="214"/>
        <end position="223"/>
    </location>
</feature>
<reference evidence="2 3" key="1">
    <citation type="submission" date="2013-03" db="EMBL/GenBank/DDBJ databases">
        <authorList>
            <person name="Fiebig A."/>
            <person name="Goeker M."/>
            <person name="Klenk H.-P.P."/>
        </authorList>
    </citation>
    <scope>NUCLEOTIDE SEQUENCE [LARGE SCALE GENOMIC DNA]</scope>
    <source>
        <strain evidence="3">DSM 19469</strain>
    </source>
</reference>
<protein>
    <submittedName>
        <fullName evidence="2">Uncharacterized protein</fullName>
    </submittedName>
</protein>
<dbReference type="STRING" id="1294273.roselon_01329"/>
<dbReference type="AlphaFoldDB" id="W8S0N6"/>
<evidence type="ECO:0000313" key="3">
    <source>
        <dbReference type="Proteomes" id="UP000019593"/>
    </source>
</evidence>
<sequence>MLAGSVKPAEAQMLPVRSGEHDGFTRLVVTLGPDRSWALEGAARRWQLTVDPAPDGFETGTVFDLIRRDRLAELSADGALTLTLACDCTLDAYRFRDRYLVIDIADPAEDAANPRAAEDAQRRATAAAALPDLARLLTRGLDTAAPAVPAARALTPAAAAEIDLGEAAAIMAEQLARAAASGLLEATPGRPMRDADPAIATPADPDTPGAARPDPQPPLPPTAPGSGTPALGPEAGAESGQRQAPPIRAETAFDAAHHADAAAEPRRPPLACAGRSLGVADWADGAGVDRGLGALRRSLFDDRDQLVRDGAIALARHYLYYGFGAEAAFWLHQVDADPSPLLVIAALSGRTGRPRFPAPTETVACSPDELFWRYVTGSDTQPLSDEQMGQIQRYHAGLPHILRDHLGPDLARRLQADGHIAAARNVADALARGGRQRPVAVALLDLDLGIAPPSEGLRPILDRALEQDGANPAETMAHALALNRGNGRPPEDRTLTAAEALLRETPPGPTRARLWHEVVMAHAAAGDMDRAIAMVSDAEVQSPDIRQPVITSLLENRLEHGDTAALSVLAHFFGRDWAATGSEAGRIRVAVIDHLQAAGLWRAAAAMRDRDRIVILPARPDRDAGPEPSLPAAWARRDWAVLADQAEGAGQGLAQRMLRARQDIGAPSPAQTPAAATAPDLSKLSQLVEDSRALRATITSLFAGPMP</sequence>
<keyword evidence="3" id="KW-1185">Reference proteome</keyword>
<evidence type="ECO:0000313" key="2">
    <source>
        <dbReference type="EMBL" id="AHM03717.1"/>
    </source>
</evidence>
<feature type="compositionally biased region" description="Low complexity" evidence="1">
    <location>
        <begin position="224"/>
        <end position="233"/>
    </location>
</feature>
<dbReference type="EMBL" id="CP004372">
    <property type="protein sequence ID" value="AHM03717.1"/>
    <property type="molecule type" value="Genomic_DNA"/>
</dbReference>
<dbReference type="KEGG" id="red:roselon_01329"/>
<feature type="region of interest" description="Disordered" evidence="1">
    <location>
        <begin position="186"/>
        <end position="244"/>
    </location>
</feature>
<accession>W8S0N6</accession>
<dbReference type="Proteomes" id="UP000019593">
    <property type="component" value="Chromosome"/>
</dbReference>
<organism evidence="2 3">
    <name type="scientific">Roseicyclus elongatus DSM 19469</name>
    <dbReference type="NCBI Taxonomy" id="1294273"/>
    <lineage>
        <taxon>Bacteria</taxon>
        <taxon>Pseudomonadati</taxon>
        <taxon>Pseudomonadota</taxon>
        <taxon>Alphaproteobacteria</taxon>
        <taxon>Rhodobacterales</taxon>
        <taxon>Roseobacteraceae</taxon>
        <taxon>Roseicyclus</taxon>
    </lineage>
</organism>
<evidence type="ECO:0000256" key="1">
    <source>
        <dbReference type="SAM" id="MobiDB-lite"/>
    </source>
</evidence>
<feature type="compositionally biased region" description="Low complexity" evidence="1">
    <location>
        <begin position="197"/>
        <end position="213"/>
    </location>
</feature>